<dbReference type="AlphaFoldDB" id="A0A1D2QMV2"/>
<evidence type="ECO:0000313" key="3">
    <source>
        <dbReference type="EMBL" id="ODS22911.1"/>
    </source>
</evidence>
<feature type="compositionally biased region" description="Basic and acidic residues" evidence="1">
    <location>
        <begin position="109"/>
        <end position="124"/>
    </location>
</feature>
<dbReference type="Proteomes" id="UP000242502">
    <property type="component" value="Unassembled WGS sequence"/>
</dbReference>
<feature type="compositionally biased region" description="Basic and acidic residues" evidence="1">
    <location>
        <begin position="1"/>
        <end position="17"/>
    </location>
</feature>
<dbReference type="Pfam" id="PF15649">
    <property type="entry name" value="Tox-REase-7"/>
    <property type="match status" value="1"/>
</dbReference>
<feature type="domain" description="Tox-REase-7" evidence="2">
    <location>
        <begin position="26"/>
        <end position="104"/>
    </location>
</feature>
<protein>
    <recommendedName>
        <fullName evidence="2">Tox-REase-7 domain-containing protein</fullName>
    </recommendedName>
</protein>
<evidence type="ECO:0000313" key="4">
    <source>
        <dbReference type="Proteomes" id="UP000242502"/>
    </source>
</evidence>
<dbReference type="InterPro" id="IPR028903">
    <property type="entry name" value="Tox-REase-7_dom"/>
</dbReference>
<proteinExistence type="predicted"/>
<feature type="region of interest" description="Disordered" evidence="1">
    <location>
        <begin position="91"/>
        <end position="124"/>
    </location>
</feature>
<comment type="caution">
    <text evidence="3">The sequence shown here is derived from an EMBL/GenBank/DDBJ whole genome shotgun (WGS) entry which is preliminary data.</text>
</comment>
<evidence type="ECO:0000256" key="1">
    <source>
        <dbReference type="SAM" id="MobiDB-lite"/>
    </source>
</evidence>
<dbReference type="EMBL" id="MDLC01000047">
    <property type="protein sequence ID" value="ODS22911.1"/>
    <property type="molecule type" value="Genomic_DNA"/>
</dbReference>
<dbReference type="STRING" id="62101.AB835_11710"/>
<evidence type="ECO:0000259" key="2">
    <source>
        <dbReference type="Pfam" id="PF15649"/>
    </source>
</evidence>
<organism evidence="3 4">
    <name type="scientific">Candidatus Endobugula sertula</name>
    <name type="common">Bugula neritina bacterial symbiont</name>
    <dbReference type="NCBI Taxonomy" id="62101"/>
    <lineage>
        <taxon>Bacteria</taxon>
        <taxon>Pseudomonadati</taxon>
        <taxon>Pseudomonadota</taxon>
        <taxon>Gammaproteobacteria</taxon>
        <taxon>Cellvibrionales</taxon>
        <taxon>Cellvibrionaceae</taxon>
        <taxon>Candidatus Endobugula</taxon>
    </lineage>
</organism>
<name>A0A1D2QMV2_9GAMM</name>
<reference evidence="3 4" key="1">
    <citation type="journal article" date="2016" name="Appl. Environ. Microbiol.">
        <title>Lack of Overt Genome Reduction in the Bryostatin-Producing Bryozoan Symbiont "Candidatus Endobugula sertula".</title>
        <authorList>
            <person name="Miller I.J."/>
            <person name="Vanee N."/>
            <person name="Fong S.S."/>
            <person name="Lim-Fong G.E."/>
            <person name="Kwan J.C."/>
        </authorList>
    </citation>
    <scope>NUCLEOTIDE SEQUENCE [LARGE SCALE GENOMIC DNA]</scope>
    <source>
        <strain evidence="3">AB1-4</strain>
    </source>
</reference>
<feature type="region of interest" description="Disordered" evidence="1">
    <location>
        <begin position="1"/>
        <end position="55"/>
    </location>
</feature>
<sequence length="124" mass="13833">MGSKPNKDRQPEEKIDQQKQSPQARGREAEKRVLEDLGLKKNNKKVSTEEGNSIPDALTKNKSIEIKDCKSVSCTKQIRIQTDAAKESGRTPVLVTGKNTKVSGSTRRRFGEDNIIRRSDLGPK</sequence>
<accession>A0A1D2QMV2</accession>
<feature type="compositionally biased region" description="Basic and acidic residues" evidence="1">
    <location>
        <begin position="25"/>
        <end position="39"/>
    </location>
</feature>
<gene>
    <name evidence="3" type="ORF">AB835_11710</name>
</gene>